<evidence type="ECO:0000256" key="2">
    <source>
        <dbReference type="ARBA" id="ARBA00005417"/>
    </source>
</evidence>
<evidence type="ECO:0000313" key="9">
    <source>
        <dbReference type="EMBL" id="MBC2606049.1"/>
    </source>
</evidence>
<feature type="domain" description="ABC transporter" evidence="8">
    <location>
        <begin position="9"/>
        <end position="261"/>
    </location>
</feature>
<protein>
    <submittedName>
        <fullName evidence="9">ABC transporter ATP-binding protein</fullName>
    </submittedName>
</protein>
<proteinExistence type="inferred from homology"/>
<dbReference type="Pfam" id="PF00005">
    <property type="entry name" value="ABC_tran"/>
    <property type="match status" value="1"/>
</dbReference>
<dbReference type="InterPro" id="IPR003593">
    <property type="entry name" value="AAA+_ATPase"/>
</dbReference>
<dbReference type="AlphaFoldDB" id="A0A7X1E872"/>
<keyword evidence="5" id="KW-0547">Nucleotide-binding</keyword>
<comment type="subcellular location">
    <subcellularLocation>
        <location evidence="1">Cell inner membrane</location>
        <topology evidence="1">Peripheral membrane protein</topology>
    </subcellularLocation>
</comment>
<accession>A0A7X1E872</accession>
<organism evidence="9 10">
    <name type="scientific">Pelagicoccus albus</name>
    <dbReference type="NCBI Taxonomy" id="415222"/>
    <lineage>
        <taxon>Bacteria</taxon>
        <taxon>Pseudomonadati</taxon>
        <taxon>Verrucomicrobiota</taxon>
        <taxon>Opitutia</taxon>
        <taxon>Puniceicoccales</taxon>
        <taxon>Pelagicoccaceae</taxon>
        <taxon>Pelagicoccus</taxon>
    </lineage>
</organism>
<dbReference type="NCBIfam" id="TIGR01727">
    <property type="entry name" value="oligo_HPY"/>
    <property type="match status" value="1"/>
</dbReference>
<evidence type="ECO:0000256" key="1">
    <source>
        <dbReference type="ARBA" id="ARBA00004417"/>
    </source>
</evidence>
<comment type="similarity">
    <text evidence="2">Belongs to the ABC transporter superfamily.</text>
</comment>
<evidence type="ECO:0000256" key="5">
    <source>
        <dbReference type="ARBA" id="ARBA00022741"/>
    </source>
</evidence>
<dbReference type="PANTHER" id="PTHR43297:SF2">
    <property type="entry name" value="DIPEPTIDE TRANSPORT ATP-BINDING PROTEIN DPPD"/>
    <property type="match status" value="1"/>
</dbReference>
<dbReference type="PROSITE" id="PS00211">
    <property type="entry name" value="ABC_TRANSPORTER_1"/>
    <property type="match status" value="1"/>
</dbReference>
<dbReference type="PROSITE" id="PS50893">
    <property type="entry name" value="ABC_TRANSPORTER_2"/>
    <property type="match status" value="1"/>
</dbReference>
<dbReference type="SUPFAM" id="SSF52540">
    <property type="entry name" value="P-loop containing nucleoside triphosphate hydrolases"/>
    <property type="match status" value="1"/>
</dbReference>
<dbReference type="Gene3D" id="3.40.50.300">
    <property type="entry name" value="P-loop containing nucleotide triphosphate hydrolases"/>
    <property type="match status" value="1"/>
</dbReference>
<keyword evidence="10" id="KW-1185">Reference proteome</keyword>
<dbReference type="InterPro" id="IPR017871">
    <property type="entry name" value="ABC_transporter-like_CS"/>
</dbReference>
<keyword evidence="6 9" id="KW-0067">ATP-binding</keyword>
<dbReference type="RefSeq" id="WP_185659933.1">
    <property type="nucleotide sequence ID" value="NZ_CAWPOO010000007.1"/>
</dbReference>
<evidence type="ECO:0000256" key="4">
    <source>
        <dbReference type="ARBA" id="ARBA00022475"/>
    </source>
</evidence>
<dbReference type="CDD" id="cd03257">
    <property type="entry name" value="ABC_NikE_OppD_transporters"/>
    <property type="match status" value="1"/>
</dbReference>
<name>A0A7X1E872_9BACT</name>
<dbReference type="InterPro" id="IPR013563">
    <property type="entry name" value="Oligopep_ABC_C"/>
</dbReference>
<gene>
    <name evidence="9" type="ORF">H5P27_08325</name>
</gene>
<dbReference type="InterPro" id="IPR050388">
    <property type="entry name" value="ABC_Ni/Peptide_Import"/>
</dbReference>
<evidence type="ECO:0000313" key="10">
    <source>
        <dbReference type="Proteomes" id="UP000526501"/>
    </source>
</evidence>
<dbReference type="EMBL" id="JACHVC010000007">
    <property type="protein sequence ID" value="MBC2606049.1"/>
    <property type="molecule type" value="Genomic_DNA"/>
</dbReference>
<dbReference type="SMART" id="SM00382">
    <property type="entry name" value="AAA"/>
    <property type="match status" value="1"/>
</dbReference>
<dbReference type="GO" id="GO:0016887">
    <property type="term" value="F:ATP hydrolysis activity"/>
    <property type="evidence" value="ECO:0007669"/>
    <property type="project" value="InterPro"/>
</dbReference>
<evidence type="ECO:0000259" key="8">
    <source>
        <dbReference type="PROSITE" id="PS50893"/>
    </source>
</evidence>
<dbReference type="GO" id="GO:0005886">
    <property type="term" value="C:plasma membrane"/>
    <property type="evidence" value="ECO:0007669"/>
    <property type="project" value="UniProtKB-SubCell"/>
</dbReference>
<reference evidence="9 10" key="1">
    <citation type="submission" date="2020-07" db="EMBL/GenBank/DDBJ databases">
        <authorList>
            <person name="Feng X."/>
        </authorList>
    </citation>
    <scope>NUCLEOTIDE SEQUENCE [LARGE SCALE GENOMIC DNA]</scope>
    <source>
        <strain evidence="9 10">JCM23202</strain>
    </source>
</reference>
<keyword evidence="4" id="KW-1003">Cell membrane</keyword>
<dbReference type="GO" id="GO:0015833">
    <property type="term" value="P:peptide transport"/>
    <property type="evidence" value="ECO:0007669"/>
    <property type="project" value="InterPro"/>
</dbReference>
<dbReference type="Pfam" id="PF08352">
    <property type="entry name" value="oligo_HPY"/>
    <property type="match status" value="1"/>
</dbReference>
<keyword evidence="3" id="KW-0813">Transport</keyword>
<sequence length="338" mass="37014">MQTQDSSALSVRNLRAGFAAKNGVIVAVDDVSFDVPKGKTLGLVGESGCGKSVTAMSIMRLLPNPTGRILGGSIELHGRNLVDLSIDEMRKVRGKQVGMVFQEPMTALNPVHRIGQQLSECFFLHYPKINKKEAWDRSIEALKRVGIPAPEVRVTEYPHQLSGGMRQRVVIAMALACDPEILICDEPTTALDVTIQAQILDLIGQLQADLGMSVVMITHDLGVIAETCNEVVVMYAGRVAERASVFEIFENPQHLYTQGLLSSIPKLESHAKQKLATIPGMVPSLADMPVGARFAPRSNHPAVKDYLASAEFKEKRPELVEYSPGHWVEDCEYVRAFG</sequence>
<evidence type="ECO:0000256" key="6">
    <source>
        <dbReference type="ARBA" id="ARBA00022840"/>
    </source>
</evidence>
<dbReference type="FunFam" id="3.40.50.300:FF:000016">
    <property type="entry name" value="Oligopeptide ABC transporter ATP-binding component"/>
    <property type="match status" value="1"/>
</dbReference>
<dbReference type="GO" id="GO:0005524">
    <property type="term" value="F:ATP binding"/>
    <property type="evidence" value="ECO:0007669"/>
    <property type="project" value="UniProtKB-KW"/>
</dbReference>
<dbReference type="PANTHER" id="PTHR43297">
    <property type="entry name" value="OLIGOPEPTIDE TRANSPORT ATP-BINDING PROTEIN APPD"/>
    <property type="match status" value="1"/>
</dbReference>
<dbReference type="InterPro" id="IPR027417">
    <property type="entry name" value="P-loop_NTPase"/>
</dbReference>
<dbReference type="InterPro" id="IPR003439">
    <property type="entry name" value="ABC_transporter-like_ATP-bd"/>
</dbReference>
<comment type="caution">
    <text evidence="9">The sequence shown here is derived from an EMBL/GenBank/DDBJ whole genome shotgun (WGS) entry which is preliminary data.</text>
</comment>
<dbReference type="Proteomes" id="UP000526501">
    <property type="component" value="Unassembled WGS sequence"/>
</dbReference>
<evidence type="ECO:0000256" key="7">
    <source>
        <dbReference type="ARBA" id="ARBA00023136"/>
    </source>
</evidence>
<keyword evidence="7" id="KW-0472">Membrane</keyword>
<evidence type="ECO:0000256" key="3">
    <source>
        <dbReference type="ARBA" id="ARBA00022448"/>
    </source>
</evidence>